<evidence type="ECO:0000313" key="7">
    <source>
        <dbReference type="Proteomes" id="UP000782241"/>
    </source>
</evidence>
<protein>
    <recommendedName>
        <fullName evidence="8">RTM1 protein</fullName>
    </recommendedName>
</protein>
<keyword evidence="4 5" id="KW-0472">Membrane</keyword>
<evidence type="ECO:0000256" key="1">
    <source>
        <dbReference type="ARBA" id="ARBA00004141"/>
    </source>
</evidence>
<evidence type="ECO:0000256" key="5">
    <source>
        <dbReference type="SAM" id="Phobius"/>
    </source>
</evidence>
<feature type="transmembrane region" description="Helical" evidence="5">
    <location>
        <begin position="205"/>
        <end position="227"/>
    </location>
</feature>
<proteinExistence type="predicted"/>
<comment type="subcellular location">
    <subcellularLocation>
        <location evidence="1">Membrane</location>
        <topology evidence="1">Multi-pass membrane protein</topology>
    </subcellularLocation>
</comment>
<evidence type="ECO:0000256" key="3">
    <source>
        <dbReference type="ARBA" id="ARBA00022989"/>
    </source>
</evidence>
<feature type="transmembrane region" description="Helical" evidence="5">
    <location>
        <begin position="162"/>
        <end position="184"/>
    </location>
</feature>
<dbReference type="Pfam" id="PF04479">
    <property type="entry name" value="RTA1"/>
    <property type="match status" value="1"/>
</dbReference>
<reference evidence="6" key="1">
    <citation type="submission" date="2021-04" db="EMBL/GenBank/DDBJ databases">
        <title>Draft genome of Fusarium avenaceum strain F156N33, isolated from an atmospheric sample in Virginia.</title>
        <authorList>
            <person name="Yang S."/>
            <person name="Vinatzer B.A."/>
            <person name="Coleman J."/>
        </authorList>
    </citation>
    <scope>NUCLEOTIDE SEQUENCE</scope>
    <source>
        <strain evidence="6">F156N33</strain>
    </source>
</reference>
<feature type="transmembrane region" description="Helical" evidence="5">
    <location>
        <begin position="15"/>
        <end position="33"/>
    </location>
</feature>
<dbReference type="Proteomes" id="UP000782241">
    <property type="component" value="Unassembled WGS sequence"/>
</dbReference>
<keyword evidence="3 5" id="KW-1133">Transmembrane helix</keyword>
<name>A0A9P7GZR2_9HYPO</name>
<feature type="transmembrane region" description="Helical" evidence="5">
    <location>
        <begin position="40"/>
        <end position="59"/>
    </location>
</feature>
<evidence type="ECO:0008006" key="8">
    <source>
        <dbReference type="Google" id="ProtNLM"/>
    </source>
</evidence>
<feature type="transmembrane region" description="Helical" evidence="5">
    <location>
        <begin position="79"/>
        <end position="100"/>
    </location>
</feature>
<feature type="transmembrane region" description="Helical" evidence="5">
    <location>
        <begin position="120"/>
        <end position="142"/>
    </location>
</feature>
<comment type="caution">
    <text evidence="6">The sequence shown here is derived from an EMBL/GenBank/DDBJ whole genome shotgun (WGS) entry which is preliminary data.</text>
</comment>
<evidence type="ECO:0000313" key="6">
    <source>
        <dbReference type="EMBL" id="KAG5660047.1"/>
    </source>
</evidence>
<dbReference type="GO" id="GO:0016020">
    <property type="term" value="C:membrane"/>
    <property type="evidence" value="ECO:0007669"/>
    <property type="project" value="UniProtKB-SubCell"/>
</dbReference>
<keyword evidence="7" id="KW-1185">Reference proteome</keyword>
<evidence type="ECO:0000256" key="2">
    <source>
        <dbReference type="ARBA" id="ARBA00022692"/>
    </source>
</evidence>
<dbReference type="AlphaFoldDB" id="A0A9P7GZR2"/>
<dbReference type="InterPro" id="IPR007568">
    <property type="entry name" value="RTA1"/>
</dbReference>
<organism evidence="6 7">
    <name type="scientific">Fusarium avenaceum</name>
    <dbReference type="NCBI Taxonomy" id="40199"/>
    <lineage>
        <taxon>Eukaryota</taxon>
        <taxon>Fungi</taxon>
        <taxon>Dikarya</taxon>
        <taxon>Ascomycota</taxon>
        <taxon>Pezizomycotina</taxon>
        <taxon>Sordariomycetes</taxon>
        <taxon>Hypocreomycetidae</taxon>
        <taxon>Hypocreales</taxon>
        <taxon>Nectriaceae</taxon>
        <taxon>Fusarium</taxon>
        <taxon>Fusarium tricinctum species complex</taxon>
    </lineage>
</organism>
<dbReference type="PANTHER" id="PTHR31465:SF28">
    <property type="entry name" value="DOMAIN PROTEIN, PUTATIVE-RELATED"/>
    <property type="match status" value="1"/>
</dbReference>
<dbReference type="EMBL" id="JAGPUO010000010">
    <property type="protein sequence ID" value="KAG5660047.1"/>
    <property type="molecule type" value="Genomic_DNA"/>
</dbReference>
<dbReference type="PANTHER" id="PTHR31465">
    <property type="entry name" value="PROTEIN RTA1-RELATED"/>
    <property type="match status" value="1"/>
</dbReference>
<keyword evidence="2 5" id="KW-0812">Transmembrane</keyword>
<evidence type="ECO:0000256" key="4">
    <source>
        <dbReference type="ARBA" id="ARBA00023136"/>
    </source>
</evidence>
<gene>
    <name evidence="6" type="ORF">KAF25_003569</name>
</gene>
<feature type="transmembrane region" description="Helical" evidence="5">
    <location>
        <begin position="247"/>
        <end position="267"/>
    </location>
</feature>
<accession>A0A9P7GZR2</accession>
<sequence>MDAPKSYYLYSPSEVLAGVVAGLYALSFFVTLYQIIRKKAWVWLFMLLAITMEVIGYVARVVSATEPAKKGPYVVQFTLVILPPVLMAGVIYVVFARIVYWVVPPESRTLSFLWVPPRFITLLFVGFDVISLLLQLIAAVLIAGTDPTEHDAKTKLNLGKTLGLVGVSTQISGFGLFTIAAIRFHFTSRRLSGDFARQNQVKHGIAKNWTTLLIVVNVSCLLILVRSIYREIDFAGGKDGKTHQKEWYLYVFDTLPILLVVFLYNIFFPGSYLKHLGFKLPKEHHDLTADVEAMDKRPSATSESVQ</sequence>